<dbReference type="InterPro" id="IPR005482">
    <property type="entry name" value="Biotin_COase_C"/>
</dbReference>
<evidence type="ECO:0000256" key="6">
    <source>
        <dbReference type="ARBA" id="ARBA00023267"/>
    </source>
</evidence>
<reference evidence="11 12" key="1">
    <citation type="submission" date="2023-02" db="EMBL/GenBank/DDBJ databases">
        <title>Microbacterium betulae sp. nov., isolated from birch wood.</title>
        <authorList>
            <person name="Pasciak M."/>
            <person name="Pawlik K.J."/>
            <person name="Martynowski D."/>
            <person name="Laczmanski L."/>
            <person name="Ciekot J."/>
            <person name="Szponar B."/>
            <person name="Wojcik-Fatla A."/>
            <person name="Mackiewicz B."/>
            <person name="Farian E."/>
            <person name="Cholewa G."/>
            <person name="Cholewa A."/>
            <person name="Dutkiewicz J."/>
        </authorList>
    </citation>
    <scope>NUCLEOTIDE SEQUENCE [LARGE SCALE GENOMIC DNA]</scope>
    <source>
        <strain evidence="11 12">AB</strain>
    </source>
</reference>
<dbReference type="Pfam" id="PF02785">
    <property type="entry name" value="Biotin_carb_C"/>
    <property type="match status" value="1"/>
</dbReference>
<dbReference type="Pfam" id="PF02786">
    <property type="entry name" value="CPSase_L_D2"/>
    <property type="match status" value="1"/>
</dbReference>
<comment type="catalytic activity">
    <reaction evidence="7">
        <text>N(6)-biotinyl-L-lysyl-[protein] + hydrogencarbonate + ATP = N(6)-carboxybiotinyl-L-lysyl-[protein] + ADP + phosphate + H(+)</text>
        <dbReference type="Rhea" id="RHEA:13501"/>
        <dbReference type="Rhea" id="RHEA-COMP:10505"/>
        <dbReference type="Rhea" id="RHEA-COMP:10506"/>
        <dbReference type="ChEBI" id="CHEBI:15378"/>
        <dbReference type="ChEBI" id="CHEBI:17544"/>
        <dbReference type="ChEBI" id="CHEBI:30616"/>
        <dbReference type="ChEBI" id="CHEBI:43474"/>
        <dbReference type="ChEBI" id="CHEBI:83144"/>
        <dbReference type="ChEBI" id="CHEBI:83145"/>
        <dbReference type="ChEBI" id="CHEBI:456216"/>
        <dbReference type="EC" id="6.3.4.14"/>
    </reaction>
</comment>
<evidence type="ECO:0000259" key="9">
    <source>
        <dbReference type="PROSITE" id="PS50975"/>
    </source>
</evidence>
<dbReference type="Gene3D" id="3.40.50.20">
    <property type="match status" value="1"/>
</dbReference>
<dbReference type="SMART" id="SM00878">
    <property type="entry name" value="Biotin_carb_C"/>
    <property type="match status" value="1"/>
</dbReference>
<dbReference type="AlphaFoldDB" id="A0AA97FGU8"/>
<dbReference type="InterPro" id="IPR011764">
    <property type="entry name" value="Biotin_carboxylation_dom"/>
</dbReference>
<dbReference type="SUPFAM" id="SSF56059">
    <property type="entry name" value="Glutathione synthetase ATP-binding domain-like"/>
    <property type="match status" value="1"/>
</dbReference>
<dbReference type="InterPro" id="IPR011054">
    <property type="entry name" value="Rudment_hybrid_motif"/>
</dbReference>
<dbReference type="PANTHER" id="PTHR48095">
    <property type="entry name" value="PYRUVATE CARBOXYLASE SUBUNIT A"/>
    <property type="match status" value="1"/>
</dbReference>
<dbReference type="InterPro" id="IPR013815">
    <property type="entry name" value="ATP_grasp_subdomain_1"/>
</dbReference>
<evidence type="ECO:0000256" key="8">
    <source>
        <dbReference type="PROSITE-ProRule" id="PRU00409"/>
    </source>
</evidence>
<dbReference type="InterPro" id="IPR011761">
    <property type="entry name" value="ATP-grasp"/>
</dbReference>
<dbReference type="RefSeq" id="WP_317139400.1">
    <property type="nucleotide sequence ID" value="NZ_CP118157.1"/>
</dbReference>
<evidence type="ECO:0000313" key="11">
    <source>
        <dbReference type="EMBL" id="WOF22928.1"/>
    </source>
</evidence>
<keyword evidence="6" id="KW-0092">Biotin</keyword>
<gene>
    <name evidence="11" type="ORF">N8K70_16270</name>
</gene>
<dbReference type="InterPro" id="IPR016185">
    <property type="entry name" value="PreATP-grasp_dom_sf"/>
</dbReference>
<sequence>MRRLLIANRGEIAVRIVRSARSLGIETVVVASEPDRAALAARVADEVVVIGEAPARSSYLDARAVLAAAVDSGCDAVHPGYGFLSENAAFARAVQAAGLVWVGPDPDAIELMGDKSNALRAARAAGVPVLAGTDGVLASDDDPLATARGIGYPLLVKARAGGGGRGIRLVAREEELLPTVELARGEAAGLFGDPGVYLERFVERARHVEVQLLADGDRCVHLGDRDCTLQRRSQKVLEEAPAPGIPDHVRELMRASSVRLAVASGYRGAGTVEFVYDPARQEAAFIEMNTRLQVEHPITEAVTGIDLVAEQLRIAAGEPLSLVQDDVRLVGHAIECRVNAEDPSRDFFPSPGAISALEWPQGVRVDAGFEAGDVVVPFYDSLIAKIVVHAATRDEAVAAMRDALARTRIEGIATTVRLHLRLLADEGFRAVAHHTKTIESDMILETT</sequence>
<dbReference type="Pfam" id="PF00289">
    <property type="entry name" value="Biotin_carb_N"/>
    <property type="match status" value="1"/>
</dbReference>
<dbReference type="PROSITE" id="PS50979">
    <property type="entry name" value="BC"/>
    <property type="match status" value="1"/>
</dbReference>
<comment type="function">
    <text evidence="1">This protein is a component of the acetyl coenzyme A carboxylase complex; first, biotin carboxylase catalyzes the carboxylation of the carrier protein and then the transcarboxylase transfers the carboxyl group to form malonyl-CoA.</text>
</comment>
<dbReference type="PROSITE" id="PS50975">
    <property type="entry name" value="ATP_GRASP"/>
    <property type="match status" value="1"/>
</dbReference>
<dbReference type="PROSITE" id="PS00867">
    <property type="entry name" value="CPSASE_2"/>
    <property type="match status" value="1"/>
</dbReference>
<dbReference type="Gene3D" id="3.30.1490.20">
    <property type="entry name" value="ATP-grasp fold, A domain"/>
    <property type="match status" value="1"/>
</dbReference>
<dbReference type="Gene3D" id="3.30.470.20">
    <property type="entry name" value="ATP-grasp fold, B domain"/>
    <property type="match status" value="1"/>
</dbReference>
<dbReference type="GO" id="GO:0004075">
    <property type="term" value="F:biotin carboxylase activity"/>
    <property type="evidence" value="ECO:0007669"/>
    <property type="project" value="UniProtKB-EC"/>
</dbReference>
<name>A0AA97FGU8_9MICO</name>
<evidence type="ECO:0000256" key="3">
    <source>
        <dbReference type="ARBA" id="ARBA00022598"/>
    </source>
</evidence>
<dbReference type="InterPro" id="IPR051602">
    <property type="entry name" value="ACC_Biotin_Carboxylase"/>
</dbReference>
<organism evidence="11 12">
    <name type="scientific">Microbacterium betulae</name>
    <dbReference type="NCBI Taxonomy" id="2981139"/>
    <lineage>
        <taxon>Bacteria</taxon>
        <taxon>Bacillati</taxon>
        <taxon>Actinomycetota</taxon>
        <taxon>Actinomycetes</taxon>
        <taxon>Micrococcales</taxon>
        <taxon>Microbacteriaceae</taxon>
        <taxon>Microbacterium</taxon>
    </lineage>
</organism>
<evidence type="ECO:0000256" key="2">
    <source>
        <dbReference type="ARBA" id="ARBA00013263"/>
    </source>
</evidence>
<keyword evidence="4 8" id="KW-0547">Nucleotide-binding</keyword>
<dbReference type="InterPro" id="IPR005481">
    <property type="entry name" value="BC-like_N"/>
</dbReference>
<protein>
    <recommendedName>
        <fullName evidence="2">biotin carboxylase</fullName>
        <ecNumber evidence="2">6.3.4.14</ecNumber>
    </recommendedName>
</protein>
<evidence type="ECO:0000259" key="10">
    <source>
        <dbReference type="PROSITE" id="PS50979"/>
    </source>
</evidence>
<dbReference type="SUPFAM" id="SSF51246">
    <property type="entry name" value="Rudiment single hybrid motif"/>
    <property type="match status" value="1"/>
</dbReference>
<accession>A0AA97FGU8</accession>
<dbReference type="EMBL" id="CP118157">
    <property type="protein sequence ID" value="WOF22928.1"/>
    <property type="molecule type" value="Genomic_DNA"/>
</dbReference>
<dbReference type="KEGG" id="mbet:N8K70_16270"/>
<dbReference type="PANTHER" id="PTHR48095:SF2">
    <property type="entry name" value="BIOTIN CARBOXYLASE, CHLOROPLASTIC"/>
    <property type="match status" value="1"/>
</dbReference>
<dbReference type="SUPFAM" id="SSF52440">
    <property type="entry name" value="PreATP-grasp domain"/>
    <property type="match status" value="1"/>
</dbReference>
<keyword evidence="5 8" id="KW-0067">ATP-binding</keyword>
<keyword evidence="3" id="KW-0436">Ligase</keyword>
<evidence type="ECO:0000313" key="12">
    <source>
        <dbReference type="Proteomes" id="UP001305498"/>
    </source>
</evidence>
<proteinExistence type="predicted"/>
<feature type="domain" description="Biotin carboxylation" evidence="10">
    <location>
        <begin position="1"/>
        <end position="443"/>
    </location>
</feature>
<evidence type="ECO:0000256" key="4">
    <source>
        <dbReference type="ARBA" id="ARBA00022741"/>
    </source>
</evidence>
<evidence type="ECO:0000256" key="1">
    <source>
        <dbReference type="ARBA" id="ARBA00003761"/>
    </source>
</evidence>
<feature type="domain" description="ATP-grasp" evidence="9">
    <location>
        <begin position="119"/>
        <end position="316"/>
    </location>
</feature>
<dbReference type="InterPro" id="IPR005479">
    <property type="entry name" value="CPAse_ATP-bd"/>
</dbReference>
<evidence type="ECO:0000256" key="7">
    <source>
        <dbReference type="ARBA" id="ARBA00048600"/>
    </source>
</evidence>
<dbReference type="Proteomes" id="UP001305498">
    <property type="component" value="Chromosome"/>
</dbReference>
<evidence type="ECO:0000256" key="5">
    <source>
        <dbReference type="ARBA" id="ARBA00022840"/>
    </source>
</evidence>
<dbReference type="GO" id="GO:0005524">
    <property type="term" value="F:ATP binding"/>
    <property type="evidence" value="ECO:0007669"/>
    <property type="project" value="UniProtKB-UniRule"/>
</dbReference>
<dbReference type="EC" id="6.3.4.14" evidence="2"/>
<keyword evidence="12" id="KW-1185">Reference proteome</keyword>
<dbReference type="GO" id="GO:0046872">
    <property type="term" value="F:metal ion binding"/>
    <property type="evidence" value="ECO:0007669"/>
    <property type="project" value="InterPro"/>
</dbReference>